<evidence type="ECO:0000256" key="3">
    <source>
        <dbReference type="ARBA" id="ARBA00022553"/>
    </source>
</evidence>
<evidence type="ECO:0000256" key="6">
    <source>
        <dbReference type="ARBA" id="ARBA00022777"/>
    </source>
</evidence>
<evidence type="ECO:0000256" key="7">
    <source>
        <dbReference type="ARBA" id="ARBA00022840"/>
    </source>
</evidence>
<dbReference type="InterPro" id="IPR011102">
    <property type="entry name" value="Sig_transdc_His_kinase_HWE"/>
</dbReference>
<dbReference type="GO" id="GO:0005524">
    <property type="term" value="F:ATP binding"/>
    <property type="evidence" value="ECO:0007669"/>
    <property type="project" value="UniProtKB-KW"/>
</dbReference>
<keyword evidence="3" id="KW-0597">Phosphoprotein</keyword>
<keyword evidence="4" id="KW-0808">Transferase</keyword>
<evidence type="ECO:0000313" key="11">
    <source>
        <dbReference type="Proteomes" id="UP000264310"/>
    </source>
</evidence>
<dbReference type="Pfam" id="PF07536">
    <property type="entry name" value="HWE_HK"/>
    <property type="match status" value="1"/>
</dbReference>
<feature type="domain" description="GAF" evidence="8">
    <location>
        <begin position="3"/>
        <end position="132"/>
    </location>
</feature>
<organism evidence="10 11">
    <name type="scientific">Fulvimarina endophytica</name>
    <dbReference type="NCBI Taxonomy" id="2293836"/>
    <lineage>
        <taxon>Bacteria</taxon>
        <taxon>Pseudomonadati</taxon>
        <taxon>Pseudomonadota</taxon>
        <taxon>Alphaproteobacteria</taxon>
        <taxon>Hyphomicrobiales</taxon>
        <taxon>Aurantimonadaceae</taxon>
        <taxon>Fulvimarina</taxon>
    </lineage>
</organism>
<evidence type="ECO:0000313" key="10">
    <source>
        <dbReference type="EMBL" id="RFC62724.1"/>
    </source>
</evidence>
<protein>
    <recommendedName>
        <fullName evidence="2">histidine kinase</fullName>
        <ecNumber evidence="2">2.7.13.3</ecNumber>
    </recommendedName>
</protein>
<dbReference type="SUPFAM" id="SSF55781">
    <property type="entry name" value="GAF domain-like"/>
    <property type="match status" value="1"/>
</dbReference>
<keyword evidence="11" id="KW-1185">Reference proteome</keyword>
<evidence type="ECO:0000256" key="5">
    <source>
        <dbReference type="ARBA" id="ARBA00022741"/>
    </source>
</evidence>
<evidence type="ECO:0000256" key="4">
    <source>
        <dbReference type="ARBA" id="ARBA00022679"/>
    </source>
</evidence>
<dbReference type="Gene3D" id="3.30.450.40">
    <property type="match status" value="1"/>
</dbReference>
<proteinExistence type="predicted"/>
<comment type="catalytic activity">
    <reaction evidence="1">
        <text>ATP + protein L-histidine = ADP + protein N-phospho-L-histidine.</text>
        <dbReference type="EC" id="2.7.13.3"/>
    </reaction>
</comment>
<keyword evidence="7" id="KW-0067">ATP-binding</keyword>
<feature type="domain" description="Signal transduction histidine kinase HWE region" evidence="9">
    <location>
        <begin position="144"/>
        <end position="223"/>
    </location>
</feature>
<keyword evidence="5" id="KW-0547">Nucleotide-binding</keyword>
<dbReference type="Pfam" id="PF01590">
    <property type="entry name" value="GAF"/>
    <property type="match status" value="1"/>
</dbReference>
<dbReference type="Gene3D" id="3.30.565.10">
    <property type="entry name" value="Histidine kinase-like ATPase, C-terminal domain"/>
    <property type="match status" value="1"/>
</dbReference>
<dbReference type="Proteomes" id="UP000264310">
    <property type="component" value="Unassembled WGS sequence"/>
</dbReference>
<evidence type="ECO:0000259" key="9">
    <source>
        <dbReference type="SMART" id="SM00911"/>
    </source>
</evidence>
<keyword evidence="6" id="KW-0418">Kinase</keyword>
<dbReference type="EMBL" id="QURL01000005">
    <property type="protein sequence ID" value="RFC62724.1"/>
    <property type="molecule type" value="Genomic_DNA"/>
</dbReference>
<dbReference type="PANTHER" id="PTHR41523:SF8">
    <property type="entry name" value="ETHYLENE RESPONSE SENSOR PROTEIN"/>
    <property type="match status" value="1"/>
</dbReference>
<reference evidence="10 11" key="1">
    <citation type="submission" date="2018-08" db="EMBL/GenBank/DDBJ databases">
        <title>Fulvimarina sp. 85, whole genome shotgun sequence.</title>
        <authorList>
            <person name="Tuo L."/>
        </authorList>
    </citation>
    <scope>NUCLEOTIDE SEQUENCE [LARGE SCALE GENOMIC DNA]</scope>
    <source>
        <strain evidence="10 11">85</strain>
    </source>
</reference>
<dbReference type="OrthoDB" id="341208at2"/>
<gene>
    <name evidence="10" type="ORF">DYI37_12160</name>
</gene>
<dbReference type="GO" id="GO:0004673">
    <property type="term" value="F:protein histidine kinase activity"/>
    <property type="evidence" value="ECO:0007669"/>
    <property type="project" value="UniProtKB-EC"/>
</dbReference>
<dbReference type="AlphaFoldDB" id="A0A371X112"/>
<evidence type="ECO:0000259" key="8">
    <source>
        <dbReference type="SMART" id="SM00065"/>
    </source>
</evidence>
<name>A0A371X112_9HYPH</name>
<dbReference type="PANTHER" id="PTHR41523">
    <property type="entry name" value="TWO-COMPONENT SYSTEM SENSOR PROTEIN"/>
    <property type="match status" value="1"/>
</dbReference>
<evidence type="ECO:0000256" key="1">
    <source>
        <dbReference type="ARBA" id="ARBA00000085"/>
    </source>
</evidence>
<dbReference type="SMART" id="SM00911">
    <property type="entry name" value="HWE_HK"/>
    <property type="match status" value="1"/>
</dbReference>
<dbReference type="SMART" id="SM00065">
    <property type="entry name" value="GAF"/>
    <property type="match status" value="1"/>
</dbReference>
<dbReference type="InterPro" id="IPR003018">
    <property type="entry name" value="GAF"/>
</dbReference>
<dbReference type="InterPro" id="IPR036890">
    <property type="entry name" value="HATPase_C_sf"/>
</dbReference>
<evidence type="ECO:0000256" key="2">
    <source>
        <dbReference type="ARBA" id="ARBA00012438"/>
    </source>
</evidence>
<dbReference type="EC" id="2.7.13.3" evidence="2"/>
<accession>A0A371X112</accession>
<comment type="caution">
    <text evidence="10">The sequence shown here is derived from an EMBL/GenBank/DDBJ whole genome shotgun (WGS) entry which is preliminary data.</text>
</comment>
<sequence>MLDVPVAYLTLAGNRRKTVDPEAGFEEAWSQMLEAPSNRALCERVTRSGEVVVIADMSWDGWVRAEPATGEMSVRAFIGVPLRLSSGNVIGSLCAMDTRVRDWSADDLSLMQDFSEIIMREVALRTEVERRKAAEEETRLVARELQHRSRNAFSILQAVISLSMRDAGLTSLKLEIIDRISSVAATQELIAESEGGTILLDAILARELAPFTSPDRYDAWGPPVEVTANEAVFLSMIIHELATNAVKYGALRSSSKGRLDLSWDKEPGDEEKLLSLEWRESGLDLAAAQPSGNEPRGGFGSELLDILVMNQLRGSIERMAKPDGLTIALELRLSRPFKPAPGVSSTEQSDSRESA</sequence>
<dbReference type="InterPro" id="IPR029016">
    <property type="entry name" value="GAF-like_dom_sf"/>
</dbReference>